<protein>
    <submittedName>
        <fullName evidence="2">Uncharacterized protein</fullName>
    </submittedName>
</protein>
<sequence length="39" mass="4785">MFGTKTYLFLIWLCTQQFSTCNQTIVFKMHILSFYLRIF</sequence>
<dbReference type="AlphaFoldDB" id="A0A0E9VRI1"/>
<organism evidence="2">
    <name type="scientific">Anguilla anguilla</name>
    <name type="common">European freshwater eel</name>
    <name type="synonym">Muraena anguilla</name>
    <dbReference type="NCBI Taxonomy" id="7936"/>
    <lineage>
        <taxon>Eukaryota</taxon>
        <taxon>Metazoa</taxon>
        <taxon>Chordata</taxon>
        <taxon>Craniata</taxon>
        <taxon>Vertebrata</taxon>
        <taxon>Euteleostomi</taxon>
        <taxon>Actinopterygii</taxon>
        <taxon>Neopterygii</taxon>
        <taxon>Teleostei</taxon>
        <taxon>Anguilliformes</taxon>
        <taxon>Anguillidae</taxon>
        <taxon>Anguilla</taxon>
    </lineage>
</organism>
<keyword evidence="1" id="KW-0732">Signal</keyword>
<evidence type="ECO:0000256" key="1">
    <source>
        <dbReference type="SAM" id="SignalP"/>
    </source>
</evidence>
<accession>A0A0E9VRI1</accession>
<reference evidence="2" key="2">
    <citation type="journal article" date="2015" name="Fish Shellfish Immunol.">
        <title>Early steps in the European eel (Anguilla anguilla)-Vibrio vulnificus interaction in the gills: Role of the RtxA13 toxin.</title>
        <authorList>
            <person name="Callol A."/>
            <person name="Pajuelo D."/>
            <person name="Ebbesson L."/>
            <person name="Teles M."/>
            <person name="MacKenzie S."/>
            <person name="Amaro C."/>
        </authorList>
    </citation>
    <scope>NUCLEOTIDE SEQUENCE</scope>
</reference>
<dbReference type="EMBL" id="GBXM01055473">
    <property type="protein sequence ID" value="JAH53104.1"/>
    <property type="molecule type" value="Transcribed_RNA"/>
</dbReference>
<proteinExistence type="predicted"/>
<evidence type="ECO:0000313" key="2">
    <source>
        <dbReference type="EMBL" id="JAH79970.1"/>
    </source>
</evidence>
<reference evidence="2" key="1">
    <citation type="submission" date="2014-11" db="EMBL/GenBank/DDBJ databases">
        <authorList>
            <person name="Amaro Gonzalez C."/>
        </authorList>
    </citation>
    <scope>NUCLEOTIDE SEQUENCE</scope>
</reference>
<name>A0A0E9VRI1_ANGAN</name>
<feature type="signal peptide" evidence="1">
    <location>
        <begin position="1"/>
        <end position="21"/>
    </location>
</feature>
<dbReference type="EMBL" id="GBXM01028607">
    <property type="protein sequence ID" value="JAH79970.1"/>
    <property type="molecule type" value="Transcribed_RNA"/>
</dbReference>
<feature type="chain" id="PRO_5007401429" evidence="1">
    <location>
        <begin position="22"/>
        <end position="39"/>
    </location>
</feature>